<dbReference type="CDD" id="cd05260">
    <property type="entry name" value="GDP_MD_SDR_e"/>
    <property type="match status" value="1"/>
</dbReference>
<evidence type="ECO:0000256" key="3">
    <source>
        <dbReference type="ARBA" id="ARBA00011989"/>
    </source>
</evidence>
<feature type="domain" description="NAD(P)-binding" evidence="5">
    <location>
        <begin position="9"/>
        <end position="326"/>
    </location>
</feature>
<comment type="similarity">
    <text evidence="2">Belongs to the NAD(P)-dependent epimerase/dehydratase family. GDP-mannose 4,6-dehydratase subfamily.</text>
</comment>
<evidence type="ECO:0000256" key="2">
    <source>
        <dbReference type="ARBA" id="ARBA00009263"/>
    </source>
</evidence>
<evidence type="ECO:0000256" key="4">
    <source>
        <dbReference type="ARBA" id="ARBA00023239"/>
    </source>
</evidence>
<evidence type="ECO:0000256" key="1">
    <source>
        <dbReference type="ARBA" id="ARBA00001937"/>
    </source>
</evidence>
<proteinExistence type="inferred from homology"/>
<protein>
    <recommendedName>
        <fullName evidence="3">GDP-mannose 4,6-dehydratase</fullName>
        <ecNumber evidence="3">4.2.1.47</ecNumber>
    </recommendedName>
</protein>
<dbReference type="InterPro" id="IPR006368">
    <property type="entry name" value="GDP_Man_deHydtase"/>
</dbReference>
<dbReference type="InterPro" id="IPR036291">
    <property type="entry name" value="NAD(P)-bd_dom_sf"/>
</dbReference>
<dbReference type="EC" id="4.2.1.47" evidence="3"/>
<evidence type="ECO:0000313" key="6">
    <source>
        <dbReference type="EMBL" id="SVB72125.1"/>
    </source>
</evidence>
<name>A0A382GBC9_9ZZZZ</name>
<dbReference type="FunFam" id="3.40.50.720:FF:000924">
    <property type="entry name" value="GDP-mannose 4,6 dehydratase"/>
    <property type="match status" value="1"/>
</dbReference>
<dbReference type="GO" id="GO:0008446">
    <property type="term" value="F:GDP-mannose 4,6-dehydratase activity"/>
    <property type="evidence" value="ECO:0007669"/>
    <property type="project" value="UniProtKB-EC"/>
</dbReference>
<dbReference type="PANTHER" id="PTHR43715:SF1">
    <property type="entry name" value="GDP-MANNOSE 4,6 DEHYDRATASE"/>
    <property type="match status" value="1"/>
</dbReference>
<organism evidence="6">
    <name type="scientific">marine metagenome</name>
    <dbReference type="NCBI Taxonomy" id="408172"/>
    <lineage>
        <taxon>unclassified sequences</taxon>
        <taxon>metagenomes</taxon>
        <taxon>ecological metagenomes</taxon>
    </lineage>
</organism>
<dbReference type="PANTHER" id="PTHR43715">
    <property type="entry name" value="GDP-MANNOSE 4,6-DEHYDRATASE"/>
    <property type="match status" value="1"/>
</dbReference>
<evidence type="ECO:0000259" key="5">
    <source>
        <dbReference type="Pfam" id="PF16363"/>
    </source>
</evidence>
<dbReference type="InterPro" id="IPR016040">
    <property type="entry name" value="NAD(P)-bd_dom"/>
</dbReference>
<keyword evidence="4" id="KW-0456">Lyase</keyword>
<dbReference type="Pfam" id="PF16363">
    <property type="entry name" value="GDP_Man_Dehyd"/>
    <property type="match status" value="1"/>
</dbReference>
<dbReference type="EMBL" id="UINC01054428">
    <property type="protein sequence ID" value="SVB72125.1"/>
    <property type="molecule type" value="Genomic_DNA"/>
</dbReference>
<dbReference type="AlphaFoldDB" id="A0A382GBC9"/>
<sequence length="344" mass="38967">MSQRKCAVITGITGQDGSYLAELLLEKGYHVVGLSRRSTNYHHHNLVDLTGKIDLEYGDLIDPHSIERLIAKYQPDEVYNLGAQSVPADSWTQPVVTGEITALGPVRLMEAIRLLSPKTRFYQATTREIYGGVDEEVIDESTPLRANNPYGAAKLYAHLMVDNYRQSYGMFACSGILFNHESPRRSLHFVTRKVTMAAACIKCDVNNPPLNEAGRPLVQDGRVHMGDLDQYRDWGYAKEYVVAMWRILQQNTPQDYIIATNTSYTIRYLCEVAFKHVGLNWEDHVVTDERFLRPTEIAASRGDYTKARNELGWVPETPFAELVQMMVDADVRRVQDRRPGSGNP</sequence>
<comment type="cofactor">
    <cofactor evidence="1">
        <name>NADP(+)</name>
        <dbReference type="ChEBI" id="CHEBI:58349"/>
    </cofactor>
</comment>
<dbReference type="Gene3D" id="3.40.50.720">
    <property type="entry name" value="NAD(P)-binding Rossmann-like Domain"/>
    <property type="match status" value="1"/>
</dbReference>
<accession>A0A382GBC9</accession>
<dbReference type="SUPFAM" id="SSF51735">
    <property type="entry name" value="NAD(P)-binding Rossmann-fold domains"/>
    <property type="match status" value="1"/>
</dbReference>
<dbReference type="GO" id="GO:0042351">
    <property type="term" value="P:'de novo' GDP-L-fucose biosynthetic process"/>
    <property type="evidence" value="ECO:0007669"/>
    <property type="project" value="TreeGrafter"/>
</dbReference>
<gene>
    <name evidence="6" type="ORF">METZ01_LOCUS224979</name>
</gene>
<dbReference type="Gene3D" id="3.90.25.10">
    <property type="entry name" value="UDP-galactose 4-epimerase, domain 1"/>
    <property type="match status" value="1"/>
</dbReference>
<reference evidence="6" key="1">
    <citation type="submission" date="2018-05" db="EMBL/GenBank/DDBJ databases">
        <authorList>
            <person name="Lanie J.A."/>
            <person name="Ng W.-L."/>
            <person name="Kazmierczak K.M."/>
            <person name="Andrzejewski T.M."/>
            <person name="Davidsen T.M."/>
            <person name="Wayne K.J."/>
            <person name="Tettelin H."/>
            <person name="Glass J.I."/>
            <person name="Rusch D."/>
            <person name="Podicherti R."/>
            <person name="Tsui H.-C.T."/>
            <person name="Winkler M.E."/>
        </authorList>
    </citation>
    <scope>NUCLEOTIDE SEQUENCE</scope>
</reference>